<proteinExistence type="predicted"/>
<evidence type="ECO:0000256" key="5">
    <source>
        <dbReference type="ARBA" id="ARBA00022989"/>
    </source>
</evidence>
<accession>A0A5N1IJ14</accession>
<comment type="subcellular location">
    <subcellularLocation>
        <location evidence="1">Membrane</location>
        <topology evidence="1">Multi-pass membrane protein</topology>
    </subcellularLocation>
</comment>
<dbReference type="InterPro" id="IPR017825">
    <property type="entry name" value="Lycopene_cyclase_dom"/>
</dbReference>
<feature type="transmembrane region" description="Helical" evidence="8">
    <location>
        <begin position="77"/>
        <end position="98"/>
    </location>
</feature>
<feature type="domain" description="Lycopene cyclase" evidence="9">
    <location>
        <begin position="128"/>
        <end position="218"/>
    </location>
</feature>
<dbReference type="GO" id="GO:0016872">
    <property type="term" value="F:intramolecular lyase activity"/>
    <property type="evidence" value="ECO:0007669"/>
    <property type="project" value="InterPro"/>
</dbReference>
<name>A0A5N1IJ14_9BACT</name>
<feature type="transmembrane region" description="Helical" evidence="8">
    <location>
        <begin position="110"/>
        <end position="126"/>
    </location>
</feature>
<evidence type="ECO:0000256" key="8">
    <source>
        <dbReference type="SAM" id="Phobius"/>
    </source>
</evidence>
<dbReference type="RefSeq" id="WP_150905252.1">
    <property type="nucleotide sequence ID" value="NZ_VTWT01000011.1"/>
</dbReference>
<evidence type="ECO:0000313" key="11">
    <source>
        <dbReference type="Proteomes" id="UP000326570"/>
    </source>
</evidence>
<evidence type="ECO:0000256" key="3">
    <source>
        <dbReference type="ARBA" id="ARBA00022692"/>
    </source>
</evidence>
<feature type="transmembrane region" description="Helical" evidence="8">
    <location>
        <begin position="132"/>
        <end position="149"/>
    </location>
</feature>
<keyword evidence="3 8" id="KW-0812">Transmembrane</keyword>
<evidence type="ECO:0000256" key="7">
    <source>
        <dbReference type="ARBA" id="ARBA00023235"/>
    </source>
</evidence>
<evidence type="ECO:0000313" key="10">
    <source>
        <dbReference type="EMBL" id="KAA9325622.1"/>
    </source>
</evidence>
<gene>
    <name evidence="10" type="ORF">F0P94_16935</name>
</gene>
<feature type="transmembrane region" description="Helical" evidence="8">
    <location>
        <begin position="202"/>
        <end position="219"/>
    </location>
</feature>
<keyword evidence="5 8" id="KW-1133">Transmembrane helix</keyword>
<feature type="transmembrane region" description="Helical" evidence="8">
    <location>
        <begin position="29"/>
        <end position="47"/>
    </location>
</feature>
<keyword evidence="6 8" id="KW-0472">Membrane</keyword>
<feature type="domain" description="Lycopene cyclase" evidence="9">
    <location>
        <begin position="2"/>
        <end position="94"/>
    </location>
</feature>
<sequence>MYIYLWLNVFTIFFPFVLSFDKRVAFYKTWPALFPALVVNALIFIPWDIYFTQRGIWGFNPEYLVGIYIFGLPLEEILFFITVPYACVFIYQCLNVYFGESIFQRHARTFTFLLIPLLLLLAVFNLPRLYTSATAVFLVLMWFVHLKVIGNELLGKFYRAYLVHLIPFLLVNGILTAIPIVWYNNDFNLGHRIYTIPVEDAWYSMLLLLLPVTAFEFFLSRRKQIATQVV</sequence>
<evidence type="ECO:0000259" key="9">
    <source>
        <dbReference type="Pfam" id="PF18916"/>
    </source>
</evidence>
<evidence type="ECO:0000256" key="2">
    <source>
        <dbReference type="ARBA" id="ARBA00004829"/>
    </source>
</evidence>
<feature type="transmembrane region" description="Helical" evidence="8">
    <location>
        <begin position="54"/>
        <end position="71"/>
    </location>
</feature>
<dbReference type="Pfam" id="PF18916">
    <property type="entry name" value="Lycopene_cyc"/>
    <property type="match status" value="2"/>
</dbReference>
<dbReference type="GO" id="GO:0045436">
    <property type="term" value="F:lycopene beta cyclase activity"/>
    <property type="evidence" value="ECO:0007669"/>
    <property type="project" value="UniProtKB-ARBA"/>
</dbReference>
<reference evidence="10 11" key="1">
    <citation type="submission" date="2019-09" db="EMBL/GenBank/DDBJ databases">
        <title>Genome sequence of Adhaeribacter sp. M2.</title>
        <authorList>
            <person name="Srinivasan S."/>
        </authorList>
    </citation>
    <scope>NUCLEOTIDE SEQUENCE [LARGE SCALE GENOMIC DNA]</scope>
    <source>
        <strain evidence="10 11">M2</strain>
    </source>
</reference>
<dbReference type="EMBL" id="VTWT01000011">
    <property type="protein sequence ID" value="KAA9325622.1"/>
    <property type="molecule type" value="Genomic_DNA"/>
</dbReference>
<evidence type="ECO:0000256" key="4">
    <source>
        <dbReference type="ARBA" id="ARBA00022746"/>
    </source>
</evidence>
<evidence type="ECO:0000256" key="6">
    <source>
        <dbReference type="ARBA" id="ARBA00023136"/>
    </source>
</evidence>
<feature type="transmembrane region" description="Helical" evidence="8">
    <location>
        <begin position="161"/>
        <end position="182"/>
    </location>
</feature>
<dbReference type="GO" id="GO:0016117">
    <property type="term" value="P:carotenoid biosynthetic process"/>
    <property type="evidence" value="ECO:0007669"/>
    <property type="project" value="UniProtKB-KW"/>
</dbReference>
<protein>
    <submittedName>
        <fullName evidence="10">Lycopene cyclase domain-containing protein</fullName>
    </submittedName>
</protein>
<organism evidence="10 11">
    <name type="scientific">Adhaeribacter soli</name>
    <dbReference type="NCBI Taxonomy" id="2607655"/>
    <lineage>
        <taxon>Bacteria</taxon>
        <taxon>Pseudomonadati</taxon>
        <taxon>Bacteroidota</taxon>
        <taxon>Cytophagia</taxon>
        <taxon>Cytophagales</taxon>
        <taxon>Hymenobacteraceae</taxon>
        <taxon>Adhaeribacter</taxon>
    </lineage>
</organism>
<dbReference type="AlphaFoldDB" id="A0A5N1IJ14"/>
<dbReference type="GO" id="GO:0016020">
    <property type="term" value="C:membrane"/>
    <property type="evidence" value="ECO:0007669"/>
    <property type="project" value="UniProtKB-SubCell"/>
</dbReference>
<keyword evidence="11" id="KW-1185">Reference proteome</keyword>
<keyword evidence="7" id="KW-0413">Isomerase</keyword>
<comment type="pathway">
    <text evidence="2">Carotenoid biosynthesis.</text>
</comment>
<dbReference type="NCBIfam" id="TIGR03462">
    <property type="entry name" value="CarR_dom_SF"/>
    <property type="match status" value="1"/>
</dbReference>
<dbReference type="Proteomes" id="UP000326570">
    <property type="component" value="Unassembled WGS sequence"/>
</dbReference>
<comment type="caution">
    <text evidence="10">The sequence shown here is derived from an EMBL/GenBank/DDBJ whole genome shotgun (WGS) entry which is preliminary data.</text>
</comment>
<evidence type="ECO:0000256" key="1">
    <source>
        <dbReference type="ARBA" id="ARBA00004141"/>
    </source>
</evidence>
<keyword evidence="4" id="KW-0125">Carotenoid biosynthesis</keyword>